<keyword evidence="8" id="KW-1185">Reference proteome</keyword>
<sequence>MLTILIIIALAIGFYMGYRRGLIMQGIRLVGYIITFILATKYYETISNYIEMLIPFPAVSQGSNLAFYTESESFLLDRAFYNAITFLLIGLVGWLVTNFLAMFFTRVTYYEVLKHVNYVGGGLINALVTYVIIFIFLYILSLIPIEFIQQQFVDNPIAFWIVDRTPYLADFAKDMWMQVGMGS</sequence>
<proteinExistence type="predicted"/>
<evidence type="ECO:0000313" key="6">
    <source>
        <dbReference type="EMBL" id="MRI82533.1"/>
    </source>
</evidence>
<evidence type="ECO:0000313" key="9">
    <source>
        <dbReference type="Proteomes" id="UP000469870"/>
    </source>
</evidence>
<dbReference type="EMBL" id="WJQR01000013">
    <property type="protein sequence ID" value="MRI82533.1"/>
    <property type="molecule type" value="Genomic_DNA"/>
</dbReference>
<dbReference type="EMBL" id="WJQS01000002">
    <property type="protein sequence ID" value="MRI84980.1"/>
    <property type="molecule type" value="Genomic_DNA"/>
</dbReference>
<dbReference type="InterPro" id="IPR003825">
    <property type="entry name" value="Colicin-V_CvpA"/>
</dbReference>
<evidence type="ECO:0000256" key="1">
    <source>
        <dbReference type="ARBA" id="ARBA00004141"/>
    </source>
</evidence>
<feature type="transmembrane region" description="Helical" evidence="5">
    <location>
        <begin position="23"/>
        <end position="43"/>
    </location>
</feature>
<gene>
    <name evidence="7" type="ORF">GIY09_03575</name>
    <name evidence="6" type="ORF">GIY11_10990</name>
</gene>
<organism evidence="7 8">
    <name type="scientific">Fundicoccus ignavus</name>
    <dbReference type="NCBI Taxonomy" id="2664442"/>
    <lineage>
        <taxon>Bacteria</taxon>
        <taxon>Bacillati</taxon>
        <taxon>Bacillota</taxon>
        <taxon>Bacilli</taxon>
        <taxon>Lactobacillales</taxon>
        <taxon>Aerococcaceae</taxon>
        <taxon>Fundicoccus</taxon>
    </lineage>
</organism>
<evidence type="ECO:0000313" key="7">
    <source>
        <dbReference type="EMBL" id="MRI84980.1"/>
    </source>
</evidence>
<evidence type="ECO:0000256" key="2">
    <source>
        <dbReference type="ARBA" id="ARBA00022692"/>
    </source>
</evidence>
<feature type="transmembrane region" description="Helical" evidence="5">
    <location>
        <begin position="79"/>
        <end position="104"/>
    </location>
</feature>
<dbReference type="GO" id="GO:0016020">
    <property type="term" value="C:membrane"/>
    <property type="evidence" value="ECO:0007669"/>
    <property type="project" value="UniProtKB-SubCell"/>
</dbReference>
<protein>
    <submittedName>
        <fullName evidence="7">CvpA family protein</fullName>
    </submittedName>
</protein>
<reference evidence="8 9" key="1">
    <citation type="submission" date="2019-11" db="EMBL/GenBank/DDBJ databases">
        <title>Characterisation of Fundicoccus ignavus gen. nov. sp. nov., a novel genus of the family Aerococcaceae isolated from bulk tank milk.</title>
        <authorList>
            <person name="Siebert A."/>
            <person name="Huptas C."/>
            <person name="Wenning M."/>
            <person name="Scherer S."/>
            <person name="Doll E.V."/>
        </authorList>
    </citation>
    <scope>NUCLEOTIDE SEQUENCE [LARGE SCALE GENOMIC DNA]</scope>
    <source>
        <strain evidence="6 9">DSM 109653</strain>
        <strain evidence="7 8">WS4759</strain>
    </source>
</reference>
<dbReference type="PANTHER" id="PTHR37306">
    <property type="entry name" value="COLICIN V PRODUCTION PROTEIN"/>
    <property type="match status" value="1"/>
</dbReference>
<dbReference type="RefSeq" id="WP_153862615.1">
    <property type="nucleotide sequence ID" value="NZ_WJQR01000013.1"/>
</dbReference>
<dbReference type="AlphaFoldDB" id="A0A6I2GB45"/>
<dbReference type="PANTHER" id="PTHR37306:SF1">
    <property type="entry name" value="COLICIN V PRODUCTION PROTEIN"/>
    <property type="match status" value="1"/>
</dbReference>
<dbReference type="Proteomes" id="UP000430975">
    <property type="component" value="Unassembled WGS sequence"/>
</dbReference>
<dbReference type="Proteomes" id="UP000469870">
    <property type="component" value="Unassembled WGS sequence"/>
</dbReference>
<accession>A0A6I2GB45</accession>
<dbReference type="Pfam" id="PF02674">
    <property type="entry name" value="Colicin_V"/>
    <property type="match status" value="1"/>
</dbReference>
<evidence type="ECO:0000313" key="8">
    <source>
        <dbReference type="Proteomes" id="UP000430975"/>
    </source>
</evidence>
<evidence type="ECO:0000256" key="5">
    <source>
        <dbReference type="SAM" id="Phobius"/>
    </source>
</evidence>
<keyword evidence="3 5" id="KW-1133">Transmembrane helix</keyword>
<comment type="caution">
    <text evidence="7">The sequence shown here is derived from an EMBL/GenBank/DDBJ whole genome shotgun (WGS) entry which is preliminary data.</text>
</comment>
<evidence type="ECO:0000256" key="3">
    <source>
        <dbReference type="ARBA" id="ARBA00022989"/>
    </source>
</evidence>
<name>A0A6I2GB45_9LACT</name>
<evidence type="ECO:0000256" key="4">
    <source>
        <dbReference type="ARBA" id="ARBA00023136"/>
    </source>
</evidence>
<keyword evidence="2 5" id="KW-0812">Transmembrane</keyword>
<keyword evidence="4 5" id="KW-0472">Membrane</keyword>
<comment type="subcellular location">
    <subcellularLocation>
        <location evidence="1">Membrane</location>
        <topology evidence="1">Multi-pass membrane protein</topology>
    </subcellularLocation>
</comment>
<feature type="transmembrane region" description="Helical" evidence="5">
    <location>
        <begin position="116"/>
        <end position="140"/>
    </location>
</feature>
<dbReference type="GO" id="GO:0009403">
    <property type="term" value="P:toxin biosynthetic process"/>
    <property type="evidence" value="ECO:0007669"/>
    <property type="project" value="InterPro"/>
</dbReference>